<dbReference type="Pfam" id="PF07394">
    <property type="entry name" value="DUF1501"/>
    <property type="match status" value="1"/>
</dbReference>
<dbReference type="PANTHER" id="PTHR43737:SF1">
    <property type="entry name" value="DUF1501 DOMAIN-CONTAINING PROTEIN"/>
    <property type="match status" value="1"/>
</dbReference>
<gene>
    <name evidence="1" type="ORF">N4264_10630</name>
</gene>
<dbReference type="InterPro" id="IPR010869">
    <property type="entry name" value="DUF1501"/>
</dbReference>
<reference evidence="1" key="1">
    <citation type="submission" date="2022-09" db="EMBL/GenBank/DDBJ databases">
        <title>Tahibacter sp. nov., isolated from a fresh water.</title>
        <authorList>
            <person name="Baek J.H."/>
            <person name="Lee J.K."/>
            <person name="Kim J.M."/>
            <person name="Jeon C.O."/>
        </authorList>
    </citation>
    <scope>NUCLEOTIDE SEQUENCE</scope>
    <source>
        <strain evidence="1">W38</strain>
    </source>
</reference>
<protein>
    <submittedName>
        <fullName evidence="1">DUF1501 domain-containing protein</fullName>
    </submittedName>
</protein>
<evidence type="ECO:0000313" key="2">
    <source>
        <dbReference type="Proteomes" id="UP001064632"/>
    </source>
</evidence>
<accession>A0ABY6BJ65</accession>
<dbReference type="EMBL" id="CP104694">
    <property type="protein sequence ID" value="UXI70053.1"/>
    <property type="molecule type" value="Genomic_DNA"/>
</dbReference>
<evidence type="ECO:0000313" key="1">
    <source>
        <dbReference type="EMBL" id="UXI70053.1"/>
    </source>
</evidence>
<proteinExistence type="predicted"/>
<sequence length="458" mass="49847">MTVNRREFLRRCIHSAIGGASIYSAFGGLRLIESAAAAQLGSFPDYRALVCIFLYGGNDSFNMIVPSDPPHYSTYQATRRGLAIDRERLRALSPLNDGLPGDGAHYGLHENMPELADLFNAGHAAVIANVGTLQYPITAAQYQAGTVPSPLQLFSHGEQTTFWQTSRVDDVKANGWGGRIADLLHPGNPNQQLTMSISLFGDNQFQRGDNVPQYVMSHQGVKPLEYEERESATANAVFNALATEAPQHHVFERAFTNAMRRSMSNYALINSGLQAATDFPAFPTSELGLQLKMVARLISARNTLNMRRQVFFVALPGLDHHNGQLTAHAPILEDLSRSLKAFYDATVAMGVQNSVTAYTTSEFGRSTSINGDGTDHGWGGHHFVVGGAVRGRRFYGRMPSLASTNNPDDTGYGQIIPTLAVDQYAATIARWFGVNNSGISDIFPNLGRFATADLGFLS</sequence>
<dbReference type="RefSeq" id="WP_261697004.1">
    <property type="nucleotide sequence ID" value="NZ_CP104694.1"/>
</dbReference>
<keyword evidence="2" id="KW-1185">Reference proteome</keyword>
<dbReference type="Proteomes" id="UP001064632">
    <property type="component" value="Chromosome"/>
</dbReference>
<name>A0ABY6BJ65_9GAMM</name>
<dbReference type="PANTHER" id="PTHR43737">
    <property type="entry name" value="BLL7424 PROTEIN"/>
    <property type="match status" value="1"/>
</dbReference>
<organism evidence="1 2">
    <name type="scientific">Tahibacter amnicola</name>
    <dbReference type="NCBI Taxonomy" id="2976241"/>
    <lineage>
        <taxon>Bacteria</taxon>
        <taxon>Pseudomonadati</taxon>
        <taxon>Pseudomonadota</taxon>
        <taxon>Gammaproteobacteria</taxon>
        <taxon>Lysobacterales</taxon>
        <taxon>Rhodanobacteraceae</taxon>
        <taxon>Tahibacter</taxon>
    </lineage>
</organism>